<dbReference type="EMBL" id="JAPZBU010000004">
    <property type="protein sequence ID" value="KAJ5408648.1"/>
    <property type="molecule type" value="Genomic_DNA"/>
</dbReference>
<keyword evidence="2" id="KW-1185">Reference proteome</keyword>
<dbReference type="GeneID" id="81366148"/>
<reference evidence="1" key="1">
    <citation type="submission" date="2022-12" db="EMBL/GenBank/DDBJ databases">
        <authorList>
            <person name="Petersen C."/>
        </authorList>
    </citation>
    <scope>NUCLEOTIDE SEQUENCE</scope>
    <source>
        <strain evidence="1">IBT 29677</strain>
    </source>
</reference>
<accession>A0A9W9W975</accession>
<dbReference type="RefSeq" id="XP_056492963.1">
    <property type="nucleotide sequence ID" value="XM_056627168.1"/>
</dbReference>
<organism evidence="1 2">
    <name type="scientific">Penicillium cosmopolitanum</name>
    <dbReference type="NCBI Taxonomy" id="1131564"/>
    <lineage>
        <taxon>Eukaryota</taxon>
        <taxon>Fungi</taxon>
        <taxon>Dikarya</taxon>
        <taxon>Ascomycota</taxon>
        <taxon>Pezizomycotina</taxon>
        <taxon>Eurotiomycetes</taxon>
        <taxon>Eurotiomycetidae</taxon>
        <taxon>Eurotiales</taxon>
        <taxon>Aspergillaceae</taxon>
        <taxon>Penicillium</taxon>
    </lineage>
</organism>
<gene>
    <name evidence="1" type="ORF">N7509_002531</name>
</gene>
<dbReference type="OrthoDB" id="3525185at2759"/>
<reference evidence="1" key="2">
    <citation type="journal article" date="2023" name="IMA Fungus">
        <title>Comparative genomic study of the Penicillium genus elucidates a diverse pangenome and 15 lateral gene transfer events.</title>
        <authorList>
            <person name="Petersen C."/>
            <person name="Sorensen T."/>
            <person name="Nielsen M.R."/>
            <person name="Sondergaard T.E."/>
            <person name="Sorensen J.L."/>
            <person name="Fitzpatrick D.A."/>
            <person name="Frisvad J.C."/>
            <person name="Nielsen K.L."/>
        </authorList>
    </citation>
    <scope>NUCLEOTIDE SEQUENCE</scope>
    <source>
        <strain evidence="1">IBT 29677</strain>
    </source>
</reference>
<name>A0A9W9W975_9EURO</name>
<protein>
    <submittedName>
        <fullName evidence="1">Uncharacterized protein</fullName>
    </submittedName>
</protein>
<comment type="caution">
    <text evidence="1">The sequence shown here is derived from an EMBL/GenBank/DDBJ whole genome shotgun (WGS) entry which is preliminary data.</text>
</comment>
<proteinExistence type="predicted"/>
<sequence>MVQIPGLLEELDIIRASTIEKGSPQAWENLLENCSRLERQLLAWRITMGDDIGTYDYTQSDSTIPLPEDDRDYPVLHMSFFYWSCSIILYTTIHIAANEAIQNQVKTHCSPIPFSSPEHPNYHDERNPTLHAHRIIHALPLSYKPHAGGYAALSSTFPLGMAVRYLLVAHLFPHKDNSADTEYEFLQQTLSQPFMGAYIARFINHLHKVDTPTTPLKEMPGWHGTELRAMRWWFGPCAEIELGKYRD</sequence>
<evidence type="ECO:0000313" key="2">
    <source>
        <dbReference type="Proteomes" id="UP001147747"/>
    </source>
</evidence>
<evidence type="ECO:0000313" key="1">
    <source>
        <dbReference type="EMBL" id="KAJ5408648.1"/>
    </source>
</evidence>
<dbReference type="Proteomes" id="UP001147747">
    <property type="component" value="Unassembled WGS sequence"/>
</dbReference>
<dbReference type="AlphaFoldDB" id="A0A9W9W975"/>